<dbReference type="EMBL" id="JALLPB020000036">
    <property type="protein sequence ID" value="KAL3823512.1"/>
    <property type="molecule type" value="Genomic_DNA"/>
</dbReference>
<gene>
    <name evidence="1" type="ORF">ACHAXA_010834</name>
</gene>
<proteinExistence type="predicted"/>
<dbReference type="Proteomes" id="UP001530377">
    <property type="component" value="Unassembled WGS sequence"/>
</dbReference>
<accession>A0ABD3SGF3</accession>
<evidence type="ECO:0000313" key="2">
    <source>
        <dbReference type="Proteomes" id="UP001530377"/>
    </source>
</evidence>
<name>A0ABD3SGF3_9STRA</name>
<protein>
    <submittedName>
        <fullName evidence="1">Uncharacterized protein</fullName>
    </submittedName>
</protein>
<evidence type="ECO:0000313" key="1">
    <source>
        <dbReference type="EMBL" id="KAL3823512.1"/>
    </source>
</evidence>
<keyword evidence="2" id="KW-1185">Reference proteome</keyword>
<sequence length="80" mass="8928">MVLGGVDALTANEILGLEKKLTQRLSREYNSRRKTLTTSVLKEQKWTQVANDQSAWAFERARAAALFLEAAMDTGSCYFG</sequence>
<reference evidence="1 2" key="1">
    <citation type="submission" date="2024-10" db="EMBL/GenBank/DDBJ databases">
        <title>Updated reference genomes for cyclostephanoid diatoms.</title>
        <authorList>
            <person name="Roberts W.R."/>
            <person name="Alverson A.J."/>
        </authorList>
    </citation>
    <scope>NUCLEOTIDE SEQUENCE [LARGE SCALE GENOMIC DNA]</scope>
    <source>
        <strain evidence="1 2">AJA228-03</strain>
    </source>
</reference>
<dbReference type="AlphaFoldDB" id="A0ABD3SGF3"/>
<comment type="caution">
    <text evidence="1">The sequence shown here is derived from an EMBL/GenBank/DDBJ whole genome shotgun (WGS) entry which is preliminary data.</text>
</comment>
<organism evidence="1 2">
    <name type="scientific">Cyclostephanos tholiformis</name>
    <dbReference type="NCBI Taxonomy" id="382380"/>
    <lineage>
        <taxon>Eukaryota</taxon>
        <taxon>Sar</taxon>
        <taxon>Stramenopiles</taxon>
        <taxon>Ochrophyta</taxon>
        <taxon>Bacillariophyta</taxon>
        <taxon>Coscinodiscophyceae</taxon>
        <taxon>Thalassiosirophycidae</taxon>
        <taxon>Stephanodiscales</taxon>
        <taxon>Stephanodiscaceae</taxon>
        <taxon>Cyclostephanos</taxon>
    </lineage>
</organism>